<dbReference type="Gene3D" id="3.30.565.10">
    <property type="entry name" value="Histidine kinase-like ATPase, C-terminal domain"/>
    <property type="match status" value="1"/>
</dbReference>
<sequence length="488" mass="50659">MNRHLPLADDAGGDRPTYDQFVTRTARNGVPWPARDQGTPPVPGTEPGVARTAAAGSSRGAAGTGRRGTGRLPGWVTARAAGWQARYAALSPRGQAVVQDTGLALALAVLNLLSLLPYQSQMHPAWLAMFLVTAQCLPLALRRLWPVPALILCGIPRNLFDVLQFGYAPLPLAPAIAFATVADRSRPWLRWVTLSVSIVGIGASQTLPGHSQPYDAIVQFFIFGAAWTVGTLNRYRRVALSAAAERAARAEASLDAAAARAAAAERVRIARELHDVVAHHVSLMAVQAEAVGALLPARPEAAAQSADLIGSTARAAMTELRRLLGVLRFKDSEDPERVRLTPSPSLSRLDELIAAFREAGLHVTCETAGEQTALTAGIDLTAYRIVQEALTNALRHAPGATVSVVLGYAPAELTVEVTNSRPGAGVAAAAGAASRAGRDISAAGSWSPAGPGYGLAGIAERVASCGGSLALGPAAGGGFTVTARLPIA</sequence>
<reference evidence="14 15" key="1">
    <citation type="submission" date="2018-11" db="EMBL/GenBank/DDBJ databases">
        <title>Trebonia kvetii gen.nov., sp.nov., a novel acidophilic actinobacterium, and proposal of the new actinobacterial family Treboniaceae fam. nov.</title>
        <authorList>
            <person name="Rapoport D."/>
            <person name="Sagova-Mareckova M."/>
            <person name="Sedlacek I."/>
            <person name="Provaznik J."/>
            <person name="Kralova S."/>
            <person name="Pavlinic D."/>
            <person name="Benes V."/>
            <person name="Kopecky J."/>
        </authorList>
    </citation>
    <scope>NUCLEOTIDE SEQUENCE [LARGE SCALE GENOMIC DNA]</scope>
    <source>
        <strain evidence="14 15">15Tr583</strain>
    </source>
</reference>
<dbReference type="Gene3D" id="1.20.5.1930">
    <property type="match status" value="1"/>
</dbReference>
<name>A0A6P2C1Y6_9ACTN</name>
<evidence type="ECO:0000259" key="12">
    <source>
        <dbReference type="Pfam" id="PF07730"/>
    </source>
</evidence>
<evidence type="ECO:0000256" key="9">
    <source>
        <dbReference type="SAM" id="Coils"/>
    </source>
</evidence>
<feature type="domain" description="Signal transduction histidine kinase subgroup 3 dimerisation and phosphoacceptor" evidence="12">
    <location>
        <begin position="265"/>
        <end position="328"/>
    </location>
</feature>
<protein>
    <recommendedName>
        <fullName evidence="2">histidine kinase</fullName>
        <ecNumber evidence="2">2.7.13.3</ecNumber>
    </recommendedName>
</protein>
<dbReference type="PANTHER" id="PTHR24421:SF10">
    <property type="entry name" value="NITRATE_NITRITE SENSOR PROTEIN NARQ"/>
    <property type="match status" value="1"/>
</dbReference>
<dbReference type="SUPFAM" id="SSF55874">
    <property type="entry name" value="ATPase domain of HSP90 chaperone/DNA topoisomerase II/histidine kinase"/>
    <property type="match status" value="1"/>
</dbReference>
<keyword evidence="5" id="KW-0547">Nucleotide-binding</keyword>
<dbReference type="EMBL" id="RPFW01000003">
    <property type="protein sequence ID" value="TVZ04486.1"/>
    <property type="molecule type" value="Genomic_DNA"/>
</dbReference>
<evidence type="ECO:0000256" key="6">
    <source>
        <dbReference type="ARBA" id="ARBA00022777"/>
    </source>
</evidence>
<evidence type="ECO:0000256" key="1">
    <source>
        <dbReference type="ARBA" id="ARBA00000085"/>
    </source>
</evidence>
<comment type="catalytic activity">
    <reaction evidence="1">
        <text>ATP + protein L-histidine = ADP + protein N-phospho-L-histidine.</text>
        <dbReference type="EC" id="2.7.13.3"/>
    </reaction>
</comment>
<evidence type="ECO:0000256" key="2">
    <source>
        <dbReference type="ARBA" id="ARBA00012438"/>
    </source>
</evidence>
<dbReference type="EC" id="2.7.13.3" evidence="2"/>
<comment type="caution">
    <text evidence="14">The sequence shown here is derived from an EMBL/GenBank/DDBJ whole genome shotgun (WGS) entry which is preliminary data.</text>
</comment>
<dbReference type="CDD" id="cd16917">
    <property type="entry name" value="HATPase_UhpB-NarQ-NarX-like"/>
    <property type="match status" value="1"/>
</dbReference>
<feature type="compositionally biased region" description="Low complexity" evidence="10">
    <location>
        <begin position="45"/>
        <end position="61"/>
    </location>
</feature>
<evidence type="ECO:0000256" key="8">
    <source>
        <dbReference type="ARBA" id="ARBA00023012"/>
    </source>
</evidence>
<dbReference type="AlphaFoldDB" id="A0A6P2C1Y6"/>
<dbReference type="InterPro" id="IPR036890">
    <property type="entry name" value="HATPase_C_sf"/>
</dbReference>
<accession>A0A6P2C1Y6</accession>
<feature type="domain" description="DUF7134" evidence="13">
    <location>
        <begin position="93"/>
        <end position="237"/>
    </location>
</feature>
<evidence type="ECO:0000259" key="13">
    <source>
        <dbReference type="Pfam" id="PF23539"/>
    </source>
</evidence>
<keyword evidence="6" id="KW-0418">Kinase</keyword>
<keyword evidence="15" id="KW-1185">Reference proteome</keyword>
<proteinExistence type="predicted"/>
<dbReference type="Pfam" id="PF23539">
    <property type="entry name" value="DUF7134"/>
    <property type="match status" value="1"/>
</dbReference>
<keyword evidence="4" id="KW-0808">Transferase</keyword>
<dbReference type="InterPro" id="IPR003594">
    <property type="entry name" value="HATPase_dom"/>
</dbReference>
<evidence type="ECO:0000313" key="14">
    <source>
        <dbReference type="EMBL" id="TVZ04486.1"/>
    </source>
</evidence>
<feature type="coiled-coil region" evidence="9">
    <location>
        <begin position="240"/>
        <end position="267"/>
    </location>
</feature>
<dbReference type="GO" id="GO:0000155">
    <property type="term" value="F:phosphorelay sensor kinase activity"/>
    <property type="evidence" value="ECO:0007669"/>
    <property type="project" value="InterPro"/>
</dbReference>
<keyword evidence="7" id="KW-0067">ATP-binding</keyword>
<dbReference type="Proteomes" id="UP000460272">
    <property type="component" value="Unassembled WGS sequence"/>
</dbReference>
<feature type="domain" description="Histidine kinase/HSP90-like ATPase" evidence="11">
    <location>
        <begin position="381"/>
        <end position="487"/>
    </location>
</feature>
<dbReference type="Pfam" id="PF02518">
    <property type="entry name" value="HATPase_c"/>
    <property type="match status" value="1"/>
</dbReference>
<organism evidence="14 15">
    <name type="scientific">Trebonia kvetii</name>
    <dbReference type="NCBI Taxonomy" id="2480626"/>
    <lineage>
        <taxon>Bacteria</taxon>
        <taxon>Bacillati</taxon>
        <taxon>Actinomycetota</taxon>
        <taxon>Actinomycetes</taxon>
        <taxon>Streptosporangiales</taxon>
        <taxon>Treboniaceae</taxon>
        <taxon>Trebonia</taxon>
    </lineage>
</organism>
<gene>
    <name evidence="14" type="ORF">EAS64_19195</name>
</gene>
<evidence type="ECO:0000256" key="10">
    <source>
        <dbReference type="SAM" id="MobiDB-lite"/>
    </source>
</evidence>
<keyword evidence="8" id="KW-0902">Two-component regulatory system</keyword>
<evidence type="ECO:0000256" key="5">
    <source>
        <dbReference type="ARBA" id="ARBA00022741"/>
    </source>
</evidence>
<evidence type="ECO:0000313" key="15">
    <source>
        <dbReference type="Proteomes" id="UP000460272"/>
    </source>
</evidence>
<dbReference type="GO" id="GO:0016020">
    <property type="term" value="C:membrane"/>
    <property type="evidence" value="ECO:0007669"/>
    <property type="project" value="InterPro"/>
</dbReference>
<dbReference type="InterPro" id="IPR055558">
    <property type="entry name" value="DUF7134"/>
</dbReference>
<feature type="region of interest" description="Disordered" evidence="10">
    <location>
        <begin position="25"/>
        <end position="71"/>
    </location>
</feature>
<dbReference type="GO" id="GO:0005524">
    <property type="term" value="F:ATP binding"/>
    <property type="evidence" value="ECO:0007669"/>
    <property type="project" value="UniProtKB-KW"/>
</dbReference>
<evidence type="ECO:0000256" key="4">
    <source>
        <dbReference type="ARBA" id="ARBA00022679"/>
    </source>
</evidence>
<dbReference type="OrthoDB" id="227596at2"/>
<dbReference type="PANTHER" id="PTHR24421">
    <property type="entry name" value="NITRATE/NITRITE SENSOR PROTEIN NARX-RELATED"/>
    <property type="match status" value="1"/>
</dbReference>
<keyword evidence="3" id="KW-0597">Phosphoprotein</keyword>
<dbReference type="GO" id="GO:0046983">
    <property type="term" value="F:protein dimerization activity"/>
    <property type="evidence" value="ECO:0007669"/>
    <property type="project" value="InterPro"/>
</dbReference>
<dbReference type="InterPro" id="IPR050482">
    <property type="entry name" value="Sensor_HK_TwoCompSys"/>
</dbReference>
<dbReference type="Pfam" id="PF07730">
    <property type="entry name" value="HisKA_3"/>
    <property type="match status" value="1"/>
</dbReference>
<dbReference type="InterPro" id="IPR011712">
    <property type="entry name" value="Sig_transdc_His_kin_sub3_dim/P"/>
</dbReference>
<evidence type="ECO:0000256" key="3">
    <source>
        <dbReference type="ARBA" id="ARBA00022553"/>
    </source>
</evidence>
<evidence type="ECO:0000259" key="11">
    <source>
        <dbReference type="Pfam" id="PF02518"/>
    </source>
</evidence>
<evidence type="ECO:0000256" key="7">
    <source>
        <dbReference type="ARBA" id="ARBA00022840"/>
    </source>
</evidence>
<keyword evidence="9" id="KW-0175">Coiled coil</keyword>